<dbReference type="GO" id="GO:0008168">
    <property type="term" value="F:methyltransferase activity"/>
    <property type="evidence" value="ECO:0007669"/>
    <property type="project" value="UniProtKB-KW"/>
</dbReference>
<keyword evidence="2 5" id="KW-0808">Transferase</keyword>
<dbReference type="GO" id="GO:0032259">
    <property type="term" value="P:methylation"/>
    <property type="evidence" value="ECO:0007669"/>
    <property type="project" value="UniProtKB-KW"/>
</dbReference>
<reference evidence="5 8" key="2">
    <citation type="submission" date="2016-10" db="EMBL/GenBank/DDBJ databases">
        <title>Hydorgenophaga sp. LPB0072 isolated from gastropod.</title>
        <authorList>
            <person name="Kim E."/>
            <person name="Yi H."/>
        </authorList>
    </citation>
    <scope>NUCLEOTIDE SEQUENCE [LARGE SCALE GENOMIC DNA]</scope>
    <source>
        <strain evidence="5 8">LPB0072</strain>
    </source>
</reference>
<dbReference type="EMBL" id="CP017476">
    <property type="protein sequence ID" value="AOW15661.1"/>
    <property type="molecule type" value="Genomic_DNA"/>
</dbReference>
<dbReference type="Proteomes" id="UP000185657">
    <property type="component" value="Unassembled WGS sequence"/>
</dbReference>
<dbReference type="EMBL" id="LVWD01000001">
    <property type="protein sequence ID" value="OAD44349.1"/>
    <property type="molecule type" value="Genomic_DNA"/>
</dbReference>
<dbReference type="RefSeq" id="WP_066084985.1">
    <property type="nucleotide sequence ID" value="NZ_CP017476.1"/>
</dbReference>
<dbReference type="STRING" id="1763535.LPB072_14290"/>
<accession>A0A167J2U1</accession>
<sequence length="185" mass="19998">MAHALSSPSDWVQRWSHLVPTGGSVLDVACGHGRHMRWFAGRGHAVTGIDRSPESIAAVADVGRAIEADIENNPWPLDGATFDAVVVTNYLWRPLLPRLVASVAPGGVLIYETFATGNETVGKPSRPDFLLQPGELLQAAAELHTVAYEDGFCPAPDRFVQRIVAIRKPGTSATRPFRHLLNASE</sequence>
<dbReference type="SUPFAM" id="SSF53335">
    <property type="entry name" value="S-adenosyl-L-methionine-dependent methyltransferases"/>
    <property type="match status" value="1"/>
</dbReference>
<dbReference type="Pfam" id="PF13649">
    <property type="entry name" value="Methyltransf_25"/>
    <property type="match status" value="1"/>
</dbReference>
<dbReference type="InterPro" id="IPR029063">
    <property type="entry name" value="SAM-dependent_MTases_sf"/>
</dbReference>
<evidence type="ECO:0000313" key="5">
    <source>
        <dbReference type="EMBL" id="AOW15661.1"/>
    </source>
</evidence>
<evidence type="ECO:0000256" key="2">
    <source>
        <dbReference type="ARBA" id="ARBA00022679"/>
    </source>
</evidence>
<evidence type="ECO:0000313" key="6">
    <source>
        <dbReference type="EMBL" id="OAD44349.1"/>
    </source>
</evidence>
<dbReference type="PANTHER" id="PTHR43464:SF19">
    <property type="entry name" value="UBIQUINONE BIOSYNTHESIS O-METHYLTRANSFERASE, MITOCHONDRIAL"/>
    <property type="match status" value="1"/>
</dbReference>
<evidence type="ECO:0000259" key="4">
    <source>
        <dbReference type="Pfam" id="PF13649"/>
    </source>
</evidence>
<name>A0A167J2U1_9BURK</name>
<protein>
    <submittedName>
        <fullName evidence="5">SAM-dependent methyltransferase</fullName>
    </submittedName>
</protein>
<dbReference type="Proteomes" id="UP000185680">
    <property type="component" value="Chromosome"/>
</dbReference>
<keyword evidence="7" id="KW-1185">Reference proteome</keyword>
<proteinExistence type="predicted"/>
<reference evidence="6 7" key="1">
    <citation type="submission" date="2016-02" db="EMBL/GenBank/DDBJ databases">
        <title>Draft genome sequence of Hydrogenophaga sp. LPB0072.</title>
        <authorList>
            <person name="Shin S.-K."/>
            <person name="Yi H."/>
        </authorList>
    </citation>
    <scope>NUCLEOTIDE SEQUENCE [LARGE SCALE GENOMIC DNA]</scope>
    <source>
        <strain evidence="6 7">LPB0072</strain>
    </source>
</reference>
<dbReference type="AlphaFoldDB" id="A0A167J2U1"/>
<dbReference type="PANTHER" id="PTHR43464">
    <property type="entry name" value="METHYLTRANSFERASE"/>
    <property type="match status" value="1"/>
</dbReference>
<keyword evidence="3" id="KW-0949">S-adenosyl-L-methionine</keyword>
<feature type="domain" description="Methyltransferase" evidence="4">
    <location>
        <begin position="25"/>
        <end position="103"/>
    </location>
</feature>
<organism evidence="5 8">
    <name type="scientific">Hydrogenophaga crassostreae</name>
    <dbReference type="NCBI Taxonomy" id="1763535"/>
    <lineage>
        <taxon>Bacteria</taxon>
        <taxon>Pseudomonadati</taxon>
        <taxon>Pseudomonadota</taxon>
        <taxon>Betaproteobacteria</taxon>
        <taxon>Burkholderiales</taxon>
        <taxon>Comamonadaceae</taxon>
        <taxon>Hydrogenophaga</taxon>
    </lineage>
</organism>
<dbReference type="Gene3D" id="3.40.50.150">
    <property type="entry name" value="Vaccinia Virus protein VP39"/>
    <property type="match status" value="1"/>
</dbReference>
<keyword evidence="1 5" id="KW-0489">Methyltransferase</keyword>
<evidence type="ECO:0000256" key="3">
    <source>
        <dbReference type="ARBA" id="ARBA00022691"/>
    </source>
</evidence>
<dbReference type="InterPro" id="IPR041698">
    <property type="entry name" value="Methyltransf_25"/>
</dbReference>
<evidence type="ECO:0000313" key="7">
    <source>
        <dbReference type="Proteomes" id="UP000185657"/>
    </source>
</evidence>
<dbReference type="CDD" id="cd02440">
    <property type="entry name" value="AdoMet_MTases"/>
    <property type="match status" value="1"/>
</dbReference>
<dbReference type="OrthoDB" id="9804312at2"/>
<evidence type="ECO:0000313" key="8">
    <source>
        <dbReference type="Proteomes" id="UP000185680"/>
    </source>
</evidence>
<evidence type="ECO:0000256" key="1">
    <source>
        <dbReference type="ARBA" id="ARBA00022603"/>
    </source>
</evidence>
<dbReference type="KEGG" id="hyl:LPB072_14290"/>
<gene>
    <name evidence="5" type="ORF">LPB072_14290</name>
    <name evidence="6" type="ORF">LPB72_01525</name>
</gene>